<proteinExistence type="predicted"/>
<keyword evidence="1" id="KW-0645">Protease</keyword>
<reference evidence="5" key="2">
    <citation type="submission" date="2015-07" db="EMBL/GenBank/DDBJ databases">
        <title>Contrasting host-pathogen interactions and genome evolution in two generalist and specialist microsporidian pathogens of mosquitoes.</title>
        <authorList>
            <consortium name="The Broad Institute Genomics Platform"/>
            <consortium name="The Broad Institute Genome Sequencing Center for Infectious Disease"/>
            <person name="Cuomo C.A."/>
            <person name="Sanscrainte N.D."/>
            <person name="Goldberg J.M."/>
            <person name="Heiman D."/>
            <person name="Young S."/>
            <person name="Zeng Q."/>
            <person name="Becnel J.J."/>
            <person name="Birren B.W."/>
        </authorList>
    </citation>
    <scope>NUCLEOTIDE SEQUENCE [LARGE SCALE GENOMIC DNA]</scope>
    <source>
        <strain evidence="5">USNM 41457</strain>
    </source>
</reference>
<keyword evidence="2" id="KW-0863">Zinc-finger</keyword>
<dbReference type="EMBL" id="AFBI03000055">
    <property type="protein sequence ID" value="EJW02822.1"/>
    <property type="molecule type" value="Genomic_DNA"/>
</dbReference>
<dbReference type="SUPFAM" id="SSF50630">
    <property type="entry name" value="Acid proteases"/>
    <property type="match status" value="1"/>
</dbReference>
<protein>
    <recommendedName>
        <fullName evidence="3">CCHC-type domain-containing protein</fullName>
    </recommendedName>
</protein>
<dbReference type="GO" id="GO:0003676">
    <property type="term" value="F:nucleic acid binding"/>
    <property type="evidence" value="ECO:0007669"/>
    <property type="project" value="InterPro"/>
</dbReference>
<dbReference type="Gene3D" id="4.10.60.10">
    <property type="entry name" value="Zinc finger, CCHC-type"/>
    <property type="match status" value="1"/>
</dbReference>
<keyword evidence="1" id="KW-0064">Aspartyl protease</keyword>
<evidence type="ECO:0000313" key="4">
    <source>
        <dbReference type="EMBL" id="EJW02822.1"/>
    </source>
</evidence>
<dbReference type="VEuPathDB" id="MicrosporidiaDB:EDEG_02796"/>
<feature type="domain" description="CCHC-type" evidence="3">
    <location>
        <begin position="41"/>
        <end position="54"/>
    </location>
</feature>
<evidence type="ECO:0000313" key="5">
    <source>
        <dbReference type="Proteomes" id="UP000003163"/>
    </source>
</evidence>
<dbReference type="Proteomes" id="UP000003163">
    <property type="component" value="Unassembled WGS sequence"/>
</dbReference>
<reference evidence="4 5" key="1">
    <citation type="submission" date="2011-08" db="EMBL/GenBank/DDBJ databases">
        <authorList>
            <person name="Liu Z.J."/>
            <person name="Shi F.L."/>
            <person name="Lu J.Q."/>
            <person name="Li M."/>
            <person name="Wang Z.L."/>
        </authorList>
    </citation>
    <scope>NUCLEOTIDE SEQUENCE [LARGE SCALE GENOMIC DNA]</scope>
    <source>
        <strain evidence="4 5">USNM 41457</strain>
    </source>
</reference>
<dbReference type="CDD" id="cd00303">
    <property type="entry name" value="retropepsin_like"/>
    <property type="match status" value="1"/>
</dbReference>
<dbReference type="Pfam" id="PF00098">
    <property type="entry name" value="zf-CCHC"/>
    <property type="match status" value="1"/>
</dbReference>
<dbReference type="InParanoid" id="J9DN66"/>
<dbReference type="PROSITE" id="PS50158">
    <property type="entry name" value="ZF_CCHC"/>
    <property type="match status" value="1"/>
</dbReference>
<evidence type="ECO:0000256" key="2">
    <source>
        <dbReference type="PROSITE-ProRule" id="PRU00047"/>
    </source>
</evidence>
<keyword evidence="1" id="KW-0378">Hydrolase</keyword>
<dbReference type="InterPro" id="IPR021109">
    <property type="entry name" value="Peptidase_aspartic_dom_sf"/>
</dbReference>
<sequence>MICEKRLFIHTSKVKKTYRHYKNPIDINNIKTKKPFEEITCYKCGQNGHYKNKCFSNVVNNVNEVNDNEARADYRKISIDGKMKQVLFDTGASASFISRDICKELNKQWTPLT</sequence>
<organism evidence="4 5">
    <name type="scientific">Edhazardia aedis (strain USNM 41457)</name>
    <name type="common">Microsporidian parasite</name>
    <dbReference type="NCBI Taxonomy" id="1003232"/>
    <lineage>
        <taxon>Eukaryota</taxon>
        <taxon>Fungi</taxon>
        <taxon>Fungi incertae sedis</taxon>
        <taxon>Microsporidia</taxon>
        <taxon>Edhazardia</taxon>
    </lineage>
</organism>
<dbReference type="SUPFAM" id="SSF57756">
    <property type="entry name" value="Retrovirus zinc finger-like domains"/>
    <property type="match status" value="1"/>
</dbReference>
<comment type="caution">
    <text evidence="4">The sequence shown here is derived from an EMBL/GenBank/DDBJ whole genome shotgun (WGS) entry which is preliminary data.</text>
</comment>
<dbReference type="AlphaFoldDB" id="J9DN66"/>
<dbReference type="Gene3D" id="2.40.70.10">
    <property type="entry name" value="Acid Proteases"/>
    <property type="match status" value="1"/>
</dbReference>
<evidence type="ECO:0000256" key="1">
    <source>
        <dbReference type="ARBA" id="ARBA00022750"/>
    </source>
</evidence>
<dbReference type="InterPro" id="IPR001878">
    <property type="entry name" value="Znf_CCHC"/>
</dbReference>
<dbReference type="GO" id="GO:0004190">
    <property type="term" value="F:aspartic-type endopeptidase activity"/>
    <property type="evidence" value="ECO:0007669"/>
    <property type="project" value="UniProtKB-KW"/>
</dbReference>
<dbReference type="InterPro" id="IPR001969">
    <property type="entry name" value="Aspartic_peptidase_AS"/>
</dbReference>
<accession>J9DN66</accession>
<dbReference type="GO" id="GO:0008270">
    <property type="term" value="F:zinc ion binding"/>
    <property type="evidence" value="ECO:0007669"/>
    <property type="project" value="UniProtKB-KW"/>
</dbReference>
<evidence type="ECO:0000259" key="3">
    <source>
        <dbReference type="PROSITE" id="PS50158"/>
    </source>
</evidence>
<dbReference type="PROSITE" id="PS00141">
    <property type="entry name" value="ASP_PROTEASE"/>
    <property type="match status" value="1"/>
</dbReference>
<dbReference type="OrthoDB" id="3265877at2759"/>
<gene>
    <name evidence="4" type="ORF">EDEG_02796</name>
</gene>
<dbReference type="STRING" id="1003232.J9DN66"/>
<dbReference type="GO" id="GO:0006508">
    <property type="term" value="P:proteolysis"/>
    <property type="evidence" value="ECO:0007669"/>
    <property type="project" value="InterPro"/>
</dbReference>
<name>J9DN66_EDHAE</name>
<keyword evidence="2" id="KW-0479">Metal-binding</keyword>
<dbReference type="HOGENOM" id="CLU_2133479_0_0_1"/>
<keyword evidence="2" id="KW-0862">Zinc</keyword>
<dbReference type="InterPro" id="IPR036875">
    <property type="entry name" value="Znf_CCHC_sf"/>
</dbReference>
<keyword evidence="5" id="KW-1185">Reference proteome</keyword>